<dbReference type="PANTHER" id="PTHR31602:SF81">
    <property type="entry name" value="GROWTH-REGULATING FACTOR 9"/>
    <property type="match status" value="1"/>
</dbReference>
<evidence type="ECO:0000313" key="8">
    <source>
        <dbReference type="EMBL" id="KAK8957237.1"/>
    </source>
</evidence>
<evidence type="ECO:0000256" key="1">
    <source>
        <dbReference type="ARBA" id="ARBA00004123"/>
    </source>
</evidence>
<dbReference type="EMBL" id="JBBWWQ010000001">
    <property type="protein sequence ID" value="KAK8957237.1"/>
    <property type="molecule type" value="Genomic_DNA"/>
</dbReference>
<dbReference type="PANTHER" id="PTHR31602">
    <property type="entry name" value="GROWTH-REGULATING FACTOR 5"/>
    <property type="match status" value="1"/>
</dbReference>
<dbReference type="AlphaFoldDB" id="A0AAP0C0Z3"/>
<evidence type="ECO:0000256" key="2">
    <source>
        <dbReference type="ARBA" id="ARBA00008122"/>
    </source>
</evidence>
<sequence>MAATMPLALGLSLGFGTAAVSAVGGKSAFTFMQMQELEQQVLIYKYMVAGLPVPVHLVLPIWKSVAAAAAAVCGGDCSHFPTFSGSGCLRLDYMRNNLEPEPGRCRRTDGKKWRCSRDVVPDQKYCDRHLHRGRTRKPAAAAATADFN</sequence>
<gene>
    <name evidence="8" type="primary">GRF12</name>
    <name evidence="8" type="ORF">KSP39_PZI000851</name>
</gene>
<feature type="domain" description="WRC" evidence="7">
    <location>
        <begin position="99"/>
        <end position="144"/>
    </location>
</feature>
<protein>
    <recommendedName>
        <fullName evidence="5">Growth-regulating factor</fullName>
    </recommendedName>
</protein>
<dbReference type="Pfam" id="PF08879">
    <property type="entry name" value="WRC"/>
    <property type="match status" value="1"/>
</dbReference>
<comment type="caution">
    <text evidence="4">Lacks conserved residue(s) required for the propagation of feature annotation.</text>
</comment>
<keyword evidence="5" id="KW-0805">Transcription regulation</keyword>
<evidence type="ECO:0000259" key="7">
    <source>
        <dbReference type="PROSITE" id="PS51667"/>
    </source>
</evidence>
<keyword evidence="9" id="KW-1185">Reference proteome</keyword>
<evidence type="ECO:0000256" key="5">
    <source>
        <dbReference type="RuleBase" id="RU367127"/>
    </source>
</evidence>
<keyword evidence="5" id="KW-0010">Activator</keyword>
<evidence type="ECO:0000256" key="3">
    <source>
        <dbReference type="ARBA" id="ARBA00023242"/>
    </source>
</evidence>
<proteinExistence type="inferred from homology"/>
<dbReference type="PROSITE" id="PS51667">
    <property type="entry name" value="WRC"/>
    <property type="match status" value="1"/>
</dbReference>
<dbReference type="PROSITE" id="PS51666">
    <property type="entry name" value="QLQ"/>
    <property type="match status" value="1"/>
</dbReference>
<evidence type="ECO:0000256" key="4">
    <source>
        <dbReference type="PROSITE-ProRule" id="PRU01002"/>
    </source>
</evidence>
<reference evidence="8 9" key="1">
    <citation type="journal article" date="2022" name="Nat. Plants">
        <title>Genomes of leafy and leafless Platanthera orchids illuminate the evolution of mycoheterotrophy.</title>
        <authorList>
            <person name="Li M.H."/>
            <person name="Liu K.W."/>
            <person name="Li Z."/>
            <person name="Lu H.C."/>
            <person name="Ye Q.L."/>
            <person name="Zhang D."/>
            <person name="Wang J.Y."/>
            <person name="Li Y.F."/>
            <person name="Zhong Z.M."/>
            <person name="Liu X."/>
            <person name="Yu X."/>
            <person name="Liu D.K."/>
            <person name="Tu X.D."/>
            <person name="Liu B."/>
            <person name="Hao Y."/>
            <person name="Liao X.Y."/>
            <person name="Jiang Y.T."/>
            <person name="Sun W.H."/>
            <person name="Chen J."/>
            <person name="Chen Y.Q."/>
            <person name="Ai Y."/>
            <person name="Zhai J.W."/>
            <person name="Wu S.S."/>
            <person name="Zhou Z."/>
            <person name="Hsiao Y.Y."/>
            <person name="Wu W.L."/>
            <person name="Chen Y.Y."/>
            <person name="Lin Y.F."/>
            <person name="Hsu J.L."/>
            <person name="Li C.Y."/>
            <person name="Wang Z.W."/>
            <person name="Zhao X."/>
            <person name="Zhong W.Y."/>
            <person name="Ma X.K."/>
            <person name="Ma L."/>
            <person name="Huang J."/>
            <person name="Chen G.Z."/>
            <person name="Huang M.Z."/>
            <person name="Huang L."/>
            <person name="Peng D.H."/>
            <person name="Luo Y.B."/>
            <person name="Zou S.Q."/>
            <person name="Chen S.P."/>
            <person name="Lan S."/>
            <person name="Tsai W.C."/>
            <person name="Van de Peer Y."/>
            <person name="Liu Z.J."/>
        </authorList>
    </citation>
    <scope>NUCLEOTIDE SEQUENCE [LARGE SCALE GENOMIC DNA]</scope>
    <source>
        <strain evidence="8">Lor287</strain>
    </source>
</reference>
<dbReference type="GO" id="GO:0006355">
    <property type="term" value="P:regulation of DNA-templated transcription"/>
    <property type="evidence" value="ECO:0007669"/>
    <property type="project" value="InterPro"/>
</dbReference>
<dbReference type="InterPro" id="IPR014977">
    <property type="entry name" value="WRC_dom"/>
</dbReference>
<evidence type="ECO:0000259" key="6">
    <source>
        <dbReference type="PROSITE" id="PS51666"/>
    </source>
</evidence>
<dbReference type="InterPro" id="IPR014978">
    <property type="entry name" value="Gln-Leu-Gln_QLQ"/>
</dbReference>
<feature type="domain" description="QLQ" evidence="6">
    <location>
        <begin position="28"/>
        <end position="63"/>
    </location>
</feature>
<dbReference type="GO" id="GO:0005524">
    <property type="term" value="F:ATP binding"/>
    <property type="evidence" value="ECO:0007669"/>
    <property type="project" value="UniProtKB-UniRule"/>
</dbReference>
<comment type="domain">
    <text evidence="5">The QLQ domain and WRC domain may be involved in protein-protein interaction and DNA-binding, respectively.</text>
</comment>
<comment type="caution">
    <text evidence="8">The sequence shown here is derived from an EMBL/GenBank/DDBJ whole genome shotgun (WGS) entry which is preliminary data.</text>
</comment>
<comment type="subcellular location">
    <subcellularLocation>
        <location evidence="1 5">Nucleus</location>
    </subcellularLocation>
</comment>
<comment type="similarity">
    <text evidence="2 5">Belongs to the GRF family.</text>
</comment>
<name>A0AAP0C0Z3_9ASPA</name>
<accession>A0AAP0C0Z3</accession>
<evidence type="ECO:0000313" key="9">
    <source>
        <dbReference type="Proteomes" id="UP001418222"/>
    </source>
</evidence>
<comment type="function">
    <text evidence="5">Transcription activator.</text>
</comment>
<dbReference type="InterPro" id="IPR031137">
    <property type="entry name" value="GRF"/>
</dbReference>
<dbReference type="GO" id="GO:0032502">
    <property type="term" value="P:developmental process"/>
    <property type="evidence" value="ECO:0007669"/>
    <property type="project" value="InterPro"/>
</dbReference>
<dbReference type="Proteomes" id="UP001418222">
    <property type="component" value="Unassembled WGS sequence"/>
</dbReference>
<keyword evidence="5" id="KW-0804">Transcription</keyword>
<organism evidence="8 9">
    <name type="scientific">Platanthera zijinensis</name>
    <dbReference type="NCBI Taxonomy" id="2320716"/>
    <lineage>
        <taxon>Eukaryota</taxon>
        <taxon>Viridiplantae</taxon>
        <taxon>Streptophyta</taxon>
        <taxon>Embryophyta</taxon>
        <taxon>Tracheophyta</taxon>
        <taxon>Spermatophyta</taxon>
        <taxon>Magnoliopsida</taxon>
        <taxon>Liliopsida</taxon>
        <taxon>Asparagales</taxon>
        <taxon>Orchidaceae</taxon>
        <taxon>Orchidoideae</taxon>
        <taxon>Orchideae</taxon>
        <taxon>Orchidinae</taxon>
        <taxon>Platanthera</taxon>
    </lineage>
</organism>
<dbReference type="SMART" id="SM00951">
    <property type="entry name" value="QLQ"/>
    <property type="match status" value="1"/>
</dbReference>
<dbReference type="GO" id="GO:0006351">
    <property type="term" value="P:DNA-templated transcription"/>
    <property type="evidence" value="ECO:0007669"/>
    <property type="project" value="UniProtKB-UniRule"/>
</dbReference>
<keyword evidence="3 5" id="KW-0539">Nucleus</keyword>
<dbReference type="GO" id="GO:0005634">
    <property type="term" value="C:nucleus"/>
    <property type="evidence" value="ECO:0007669"/>
    <property type="project" value="UniProtKB-SubCell"/>
</dbReference>
<dbReference type="Pfam" id="PF08880">
    <property type="entry name" value="QLQ"/>
    <property type="match status" value="1"/>
</dbReference>